<dbReference type="AlphaFoldDB" id="A0A9W9V3Z7"/>
<protein>
    <submittedName>
        <fullName evidence="1">Uncharacterized protein</fullName>
    </submittedName>
</protein>
<keyword evidence="2" id="KW-1185">Reference proteome</keyword>
<proteinExistence type="predicted"/>
<dbReference type="Proteomes" id="UP001147782">
    <property type="component" value="Unassembled WGS sequence"/>
</dbReference>
<gene>
    <name evidence="1" type="ORF">N7496_007823</name>
</gene>
<reference evidence="1" key="1">
    <citation type="submission" date="2022-11" db="EMBL/GenBank/DDBJ databases">
        <authorList>
            <person name="Petersen C."/>
        </authorList>
    </citation>
    <scope>NUCLEOTIDE SEQUENCE</scope>
    <source>
        <strain evidence="1">IBT 29864</strain>
    </source>
</reference>
<reference evidence="1" key="2">
    <citation type="journal article" date="2023" name="IMA Fungus">
        <title>Comparative genomic study of the Penicillium genus elucidates a diverse pangenome and 15 lateral gene transfer events.</title>
        <authorList>
            <person name="Petersen C."/>
            <person name="Sorensen T."/>
            <person name="Nielsen M.R."/>
            <person name="Sondergaard T.E."/>
            <person name="Sorensen J.L."/>
            <person name="Fitzpatrick D.A."/>
            <person name="Frisvad J.C."/>
            <person name="Nielsen K.L."/>
        </authorList>
    </citation>
    <scope>NUCLEOTIDE SEQUENCE</scope>
    <source>
        <strain evidence="1">IBT 29864</strain>
    </source>
</reference>
<evidence type="ECO:0000313" key="2">
    <source>
        <dbReference type="Proteomes" id="UP001147782"/>
    </source>
</evidence>
<dbReference type="GeneID" id="81439921"/>
<comment type="caution">
    <text evidence="1">The sequence shown here is derived from an EMBL/GenBank/DDBJ whole genome shotgun (WGS) entry which is preliminary data.</text>
</comment>
<dbReference type="RefSeq" id="XP_056552805.1">
    <property type="nucleotide sequence ID" value="XM_056700742.1"/>
</dbReference>
<organism evidence="1 2">
    <name type="scientific">Penicillium cataractarum</name>
    <dbReference type="NCBI Taxonomy" id="2100454"/>
    <lineage>
        <taxon>Eukaryota</taxon>
        <taxon>Fungi</taxon>
        <taxon>Dikarya</taxon>
        <taxon>Ascomycota</taxon>
        <taxon>Pezizomycotina</taxon>
        <taxon>Eurotiomycetes</taxon>
        <taxon>Eurotiomycetidae</taxon>
        <taxon>Eurotiales</taxon>
        <taxon>Aspergillaceae</taxon>
        <taxon>Penicillium</taxon>
    </lineage>
</organism>
<dbReference type="EMBL" id="JAPZBS010000007">
    <property type="protein sequence ID" value="KAJ5368063.1"/>
    <property type="molecule type" value="Genomic_DNA"/>
</dbReference>
<accession>A0A9W9V3Z7</accession>
<evidence type="ECO:0000313" key="1">
    <source>
        <dbReference type="EMBL" id="KAJ5368063.1"/>
    </source>
</evidence>
<name>A0A9W9V3Z7_9EURO</name>
<dbReference type="OrthoDB" id="10406770at2759"/>
<sequence>MPMTDEDFLAMLQIMCMSIEDPSQIELLEVEGPGFLEMLGAFEMLISFLQIMQLGYANRAKILQDTGADDARIQRAKDAPTGLPTEPWELHQWHLVKQRIFPSLVIEFEKLSHVAKFLCLKRFAAMAKFEFRSVFLGDLETSILAHLFYKLTLIMLKDAMGDDVNFNNHLIGRLLAGQIQETDRGGDNSIPVSSFPEACFKFWCSLPANLDHPEEEIGEQ</sequence>